<dbReference type="SUPFAM" id="SSF51430">
    <property type="entry name" value="NAD(P)-linked oxidoreductase"/>
    <property type="match status" value="1"/>
</dbReference>
<dbReference type="GO" id="GO:0016491">
    <property type="term" value="F:oxidoreductase activity"/>
    <property type="evidence" value="ECO:0007669"/>
    <property type="project" value="UniProtKB-KW"/>
</dbReference>
<dbReference type="Gene3D" id="3.20.20.100">
    <property type="entry name" value="NADP-dependent oxidoreductase domain"/>
    <property type="match status" value="1"/>
</dbReference>
<evidence type="ECO:0000313" key="8">
    <source>
        <dbReference type="EMBL" id="SMD45115.1"/>
    </source>
</evidence>
<gene>
    <name evidence="8" type="ORF">SAMN00777080_3757</name>
</gene>
<evidence type="ECO:0000313" key="9">
    <source>
        <dbReference type="Proteomes" id="UP000192333"/>
    </source>
</evidence>
<dbReference type="InterPro" id="IPR020471">
    <property type="entry name" value="AKR"/>
</dbReference>
<reference evidence="9" key="1">
    <citation type="submission" date="2017-04" db="EMBL/GenBank/DDBJ databases">
        <authorList>
            <person name="Varghese N."/>
            <person name="Submissions S."/>
        </authorList>
    </citation>
    <scope>NUCLEOTIDE SEQUENCE [LARGE SCALE GENOMIC DNA]</scope>
    <source>
        <strain evidence="9">DSM 16537</strain>
    </source>
</reference>
<feature type="active site" description="Proton donor" evidence="4">
    <location>
        <position position="48"/>
    </location>
</feature>
<dbReference type="STRING" id="758820.SAMN00777080_3757"/>
<dbReference type="Proteomes" id="UP000192333">
    <property type="component" value="Chromosome I"/>
</dbReference>
<evidence type="ECO:0000256" key="2">
    <source>
        <dbReference type="ARBA" id="ARBA00022857"/>
    </source>
</evidence>
<accession>A0A1W2H892</accession>
<evidence type="ECO:0000259" key="7">
    <source>
        <dbReference type="Pfam" id="PF00248"/>
    </source>
</evidence>
<proteinExistence type="inferred from homology"/>
<dbReference type="RefSeq" id="WP_084121868.1">
    <property type="nucleotide sequence ID" value="NZ_LT838813.1"/>
</dbReference>
<keyword evidence="2" id="KW-0521">NADP</keyword>
<feature type="domain" description="NADP-dependent oxidoreductase" evidence="7">
    <location>
        <begin position="15"/>
        <end position="291"/>
    </location>
</feature>
<dbReference type="PROSITE" id="PS00798">
    <property type="entry name" value="ALDOKETO_REDUCTASE_1"/>
    <property type="match status" value="1"/>
</dbReference>
<evidence type="ECO:0000256" key="5">
    <source>
        <dbReference type="PIRSR" id="PIRSR000097-2"/>
    </source>
</evidence>
<dbReference type="OrthoDB" id="9804790at2"/>
<dbReference type="EMBL" id="LT838813">
    <property type="protein sequence ID" value="SMD45115.1"/>
    <property type="molecule type" value="Genomic_DNA"/>
</dbReference>
<protein>
    <submittedName>
        <fullName evidence="8">Alcohol dehydrogenase (NADP+)</fullName>
    </submittedName>
</protein>
<feature type="site" description="Lowers pKa of active site Tyr" evidence="6">
    <location>
        <position position="77"/>
    </location>
</feature>
<name>A0A1W2H892_9BACT</name>
<organism evidence="8 9">
    <name type="scientific">Aquiflexum balticum DSM 16537</name>
    <dbReference type="NCBI Taxonomy" id="758820"/>
    <lineage>
        <taxon>Bacteria</taxon>
        <taxon>Pseudomonadati</taxon>
        <taxon>Bacteroidota</taxon>
        <taxon>Cytophagia</taxon>
        <taxon>Cytophagales</taxon>
        <taxon>Cyclobacteriaceae</taxon>
        <taxon>Aquiflexum</taxon>
    </lineage>
</organism>
<dbReference type="PROSITE" id="PS00062">
    <property type="entry name" value="ALDOKETO_REDUCTASE_2"/>
    <property type="match status" value="1"/>
</dbReference>
<evidence type="ECO:0000256" key="3">
    <source>
        <dbReference type="ARBA" id="ARBA00023002"/>
    </source>
</evidence>
<dbReference type="InterPro" id="IPR036812">
    <property type="entry name" value="NAD(P)_OxRdtase_dom_sf"/>
</dbReference>
<evidence type="ECO:0000256" key="4">
    <source>
        <dbReference type="PIRSR" id="PIRSR000097-1"/>
    </source>
</evidence>
<dbReference type="InterPro" id="IPR018170">
    <property type="entry name" value="Aldo/ket_reductase_CS"/>
</dbReference>
<evidence type="ECO:0000256" key="1">
    <source>
        <dbReference type="ARBA" id="ARBA00007905"/>
    </source>
</evidence>
<evidence type="ECO:0000256" key="6">
    <source>
        <dbReference type="PIRSR" id="PIRSR000097-3"/>
    </source>
</evidence>
<dbReference type="Pfam" id="PF00248">
    <property type="entry name" value="Aldo_ket_red"/>
    <property type="match status" value="1"/>
</dbReference>
<dbReference type="FunFam" id="3.20.20.100:FF:000006">
    <property type="entry name" value="Aldo-keto reductase family 1 member A1"/>
    <property type="match status" value="1"/>
</dbReference>
<dbReference type="InterPro" id="IPR023210">
    <property type="entry name" value="NADP_OxRdtase_dom"/>
</dbReference>
<sequence length="320" mass="36436">MKSIKFSNGDSMPIIGLGTWKSKPGEVYQAVIWAIESGYRHIDCAAIYENEKEVGKALEFAFGNGLVTREEMFVTSKLWNSNHRLEDVQLALKKTLKDLKLDYLDLYLIHWPISFKKGVGFAQNREEFFTYNDVPLSQTWEGMEDCKKMGLAKHIGVSNFNVSKLEEIMKSGKEMPEMNQVEMHPYLPQNKLVAYCKSKGINMTAYSPLGSGDRSSSIKKSDEPSLFENPVVVNIAEKYKVSPAQILIAFSIHRDIVVIPKSVNKERIEENLASAEIHLKKEDMEALAQINLRYRFIDGSFFTGPKSPYSQEDLWENDNS</sequence>
<dbReference type="PIRSF" id="PIRSF000097">
    <property type="entry name" value="AKR"/>
    <property type="match status" value="1"/>
</dbReference>
<feature type="binding site" evidence="5">
    <location>
        <position position="110"/>
    </location>
    <ligand>
        <name>substrate</name>
    </ligand>
</feature>
<comment type="similarity">
    <text evidence="1">Belongs to the aldo/keto reductase family.</text>
</comment>
<keyword evidence="9" id="KW-1185">Reference proteome</keyword>
<dbReference type="PRINTS" id="PR00069">
    <property type="entry name" value="ALDKETRDTASE"/>
</dbReference>
<dbReference type="PANTHER" id="PTHR11732">
    <property type="entry name" value="ALDO/KETO REDUCTASE"/>
    <property type="match status" value="1"/>
</dbReference>
<dbReference type="AlphaFoldDB" id="A0A1W2H892"/>
<keyword evidence="3" id="KW-0560">Oxidoreductase</keyword>